<proteinExistence type="predicted"/>
<dbReference type="HOGENOM" id="CLU_1869085_0_0_1"/>
<evidence type="ECO:0000313" key="1">
    <source>
        <dbReference type="EnsemblProtists" id="HpaP808224"/>
    </source>
</evidence>
<dbReference type="EnsemblProtists" id="HpaT808224">
    <property type="protein sequence ID" value="HpaP808224"/>
    <property type="gene ID" value="HpaG808224"/>
</dbReference>
<dbReference type="InParanoid" id="M4BP85"/>
<evidence type="ECO:0000313" key="2">
    <source>
        <dbReference type="Proteomes" id="UP000011713"/>
    </source>
</evidence>
<dbReference type="AlphaFoldDB" id="M4BP85"/>
<dbReference type="EMBL" id="JH598491">
    <property type="status" value="NOT_ANNOTATED_CDS"/>
    <property type="molecule type" value="Genomic_DNA"/>
</dbReference>
<dbReference type="Proteomes" id="UP000011713">
    <property type="component" value="Unassembled WGS sequence"/>
</dbReference>
<protein>
    <submittedName>
        <fullName evidence="1">Uncharacterized protein</fullName>
    </submittedName>
</protein>
<sequence>MMRKEQGDSVDGEAHGQGQAFILSDQRRQIGGRTMQKDDACVTRWRSTALICFSSEDPRISEWQKPQRAIVSHFGEYSSDFLLSIDGGYIKLSEEWLVDSGATQYMTYSKEYEEIPEGLVSGRALSGRRRGTSSGKR</sequence>
<dbReference type="VEuPathDB" id="FungiDB:HpaG808224"/>
<reference evidence="2" key="1">
    <citation type="journal article" date="2010" name="Science">
        <title>Signatures of adaptation to obligate biotrophy in the Hyaloperonospora arabidopsidis genome.</title>
        <authorList>
            <person name="Baxter L."/>
            <person name="Tripathy S."/>
            <person name="Ishaque N."/>
            <person name="Boot N."/>
            <person name="Cabral A."/>
            <person name="Kemen E."/>
            <person name="Thines M."/>
            <person name="Ah-Fong A."/>
            <person name="Anderson R."/>
            <person name="Badejoko W."/>
            <person name="Bittner-Eddy P."/>
            <person name="Boore J.L."/>
            <person name="Chibucos M.C."/>
            <person name="Coates M."/>
            <person name="Dehal P."/>
            <person name="Delehaunty K."/>
            <person name="Dong S."/>
            <person name="Downton P."/>
            <person name="Dumas B."/>
            <person name="Fabro G."/>
            <person name="Fronick C."/>
            <person name="Fuerstenberg S.I."/>
            <person name="Fulton L."/>
            <person name="Gaulin E."/>
            <person name="Govers F."/>
            <person name="Hughes L."/>
            <person name="Humphray S."/>
            <person name="Jiang R.H."/>
            <person name="Judelson H."/>
            <person name="Kamoun S."/>
            <person name="Kyung K."/>
            <person name="Meijer H."/>
            <person name="Minx P."/>
            <person name="Morris P."/>
            <person name="Nelson J."/>
            <person name="Phuntumart V."/>
            <person name="Qutob D."/>
            <person name="Rehmany A."/>
            <person name="Rougon-Cardoso A."/>
            <person name="Ryden P."/>
            <person name="Torto-Alalibo T."/>
            <person name="Studholme D."/>
            <person name="Wang Y."/>
            <person name="Win J."/>
            <person name="Wood J."/>
            <person name="Clifton S.W."/>
            <person name="Rogers J."/>
            <person name="Van den Ackerveken G."/>
            <person name="Jones J.D."/>
            <person name="McDowell J.M."/>
            <person name="Beynon J."/>
            <person name="Tyler B.M."/>
        </authorList>
    </citation>
    <scope>NUCLEOTIDE SEQUENCE [LARGE SCALE GENOMIC DNA]</scope>
    <source>
        <strain evidence="2">Emoy2</strain>
    </source>
</reference>
<organism evidence="1 2">
    <name type="scientific">Hyaloperonospora arabidopsidis (strain Emoy2)</name>
    <name type="common">Downy mildew agent</name>
    <name type="synonym">Peronospora arabidopsidis</name>
    <dbReference type="NCBI Taxonomy" id="559515"/>
    <lineage>
        <taxon>Eukaryota</taxon>
        <taxon>Sar</taxon>
        <taxon>Stramenopiles</taxon>
        <taxon>Oomycota</taxon>
        <taxon>Peronosporomycetes</taxon>
        <taxon>Peronosporales</taxon>
        <taxon>Peronosporaceae</taxon>
        <taxon>Hyaloperonospora</taxon>
    </lineage>
</organism>
<keyword evidence="2" id="KW-1185">Reference proteome</keyword>
<accession>M4BP85</accession>
<reference evidence="1" key="2">
    <citation type="submission" date="2015-06" db="UniProtKB">
        <authorList>
            <consortium name="EnsemblProtists"/>
        </authorList>
    </citation>
    <scope>IDENTIFICATION</scope>
    <source>
        <strain evidence="1">Emoy2</strain>
    </source>
</reference>
<name>M4BP85_HYAAE</name>